<evidence type="ECO:0000313" key="3">
    <source>
        <dbReference type="Proteomes" id="UP000886595"/>
    </source>
</evidence>
<feature type="compositionally biased region" description="Basic residues" evidence="1">
    <location>
        <begin position="1"/>
        <end position="10"/>
    </location>
</feature>
<protein>
    <submittedName>
        <fullName evidence="2">Uncharacterized protein</fullName>
    </submittedName>
</protein>
<evidence type="ECO:0000313" key="2">
    <source>
        <dbReference type="EMBL" id="KAG2314837.1"/>
    </source>
</evidence>
<name>A0A8X7VPI1_BRACI</name>
<sequence length="190" mass="19937">MSSKRKSSCKSRRDCFVSDGSSSQFNDVVPKVEFEIPLVNPEDREAYWKANGGVKPPRPGIWNPLLFRANPVKGCPTGRRLAPAAPTWRPDTGLAPARRGAGLAAAPRPGPAATQRAAGLAPPAWRPAAAGSEAGLAPAAPGLAPGGLPANWPSPARLPSRAAWRPAATYPQAAWRQRRHRPGPAAPSAN</sequence>
<accession>A0A8X7VPI1</accession>
<reference evidence="2 3" key="1">
    <citation type="submission" date="2020-02" db="EMBL/GenBank/DDBJ databases">
        <authorList>
            <person name="Ma Q."/>
            <person name="Huang Y."/>
            <person name="Song X."/>
            <person name="Pei D."/>
        </authorList>
    </citation>
    <scope>NUCLEOTIDE SEQUENCE [LARGE SCALE GENOMIC DNA]</scope>
    <source>
        <strain evidence="2">Sxm20200214</strain>
        <tissue evidence="2">Leaf</tissue>
    </source>
</reference>
<dbReference type="AlphaFoldDB" id="A0A8X7VPI1"/>
<dbReference type="Proteomes" id="UP000886595">
    <property type="component" value="Unassembled WGS sequence"/>
</dbReference>
<gene>
    <name evidence="2" type="ORF">Bca52824_017959</name>
</gene>
<dbReference type="EMBL" id="JAAMPC010000004">
    <property type="protein sequence ID" value="KAG2314837.1"/>
    <property type="molecule type" value="Genomic_DNA"/>
</dbReference>
<feature type="region of interest" description="Disordered" evidence="1">
    <location>
        <begin position="81"/>
        <end position="190"/>
    </location>
</feature>
<proteinExistence type="predicted"/>
<feature type="compositionally biased region" description="Low complexity" evidence="1">
    <location>
        <begin position="127"/>
        <end position="150"/>
    </location>
</feature>
<keyword evidence="3" id="KW-1185">Reference proteome</keyword>
<feature type="region of interest" description="Disordered" evidence="1">
    <location>
        <begin position="1"/>
        <end position="23"/>
    </location>
</feature>
<evidence type="ECO:0000256" key="1">
    <source>
        <dbReference type="SAM" id="MobiDB-lite"/>
    </source>
</evidence>
<comment type="caution">
    <text evidence="2">The sequence shown here is derived from an EMBL/GenBank/DDBJ whole genome shotgun (WGS) entry which is preliminary data.</text>
</comment>
<organism evidence="2 3">
    <name type="scientific">Brassica carinata</name>
    <name type="common">Ethiopian mustard</name>
    <name type="synonym">Abyssinian cabbage</name>
    <dbReference type="NCBI Taxonomy" id="52824"/>
    <lineage>
        <taxon>Eukaryota</taxon>
        <taxon>Viridiplantae</taxon>
        <taxon>Streptophyta</taxon>
        <taxon>Embryophyta</taxon>
        <taxon>Tracheophyta</taxon>
        <taxon>Spermatophyta</taxon>
        <taxon>Magnoliopsida</taxon>
        <taxon>eudicotyledons</taxon>
        <taxon>Gunneridae</taxon>
        <taxon>Pentapetalae</taxon>
        <taxon>rosids</taxon>
        <taxon>malvids</taxon>
        <taxon>Brassicales</taxon>
        <taxon>Brassicaceae</taxon>
        <taxon>Brassiceae</taxon>
        <taxon>Brassica</taxon>
    </lineage>
</organism>
<feature type="compositionally biased region" description="Low complexity" evidence="1">
    <location>
        <begin position="95"/>
        <end position="119"/>
    </location>
</feature>